<reference evidence="9 10" key="1">
    <citation type="submission" date="2017-06" db="EMBL/GenBank/DDBJ databases">
        <title>Origin of plasmid-mediated fosfomycin resistance gene fosA3.</title>
        <authorList>
            <person name="Ito R."/>
            <person name="Pacey M.P."/>
            <person name="Doi Y."/>
        </authorList>
    </citation>
    <scope>NUCLEOTIDE SEQUENCE [LARGE SCALE GENOMIC DNA]</scope>
    <source>
        <strain evidence="9 10">YDC799</strain>
    </source>
</reference>
<organism evidence="9 10">
    <name type="scientific">Kluyvera genomosp. 3</name>
    <dbReference type="NCBI Taxonomy" id="2774055"/>
    <lineage>
        <taxon>Bacteria</taxon>
        <taxon>Pseudomonadati</taxon>
        <taxon>Pseudomonadota</taxon>
        <taxon>Gammaproteobacteria</taxon>
        <taxon>Enterobacterales</taxon>
        <taxon>Enterobacteriaceae</taxon>
        <taxon>Kluyvera</taxon>
    </lineage>
</organism>
<comment type="subcellular location">
    <subcellularLocation>
        <location evidence="1">Cell inner membrane</location>
        <topology evidence="1">Multi-pass membrane protein</topology>
    </subcellularLocation>
</comment>
<dbReference type="Proteomes" id="UP000197098">
    <property type="component" value="Chromosome"/>
</dbReference>
<dbReference type="SUPFAM" id="SSF103473">
    <property type="entry name" value="MFS general substrate transporter"/>
    <property type="match status" value="1"/>
</dbReference>
<accession>A0A248KH18</accession>
<dbReference type="Gene3D" id="1.20.1250.20">
    <property type="entry name" value="MFS general substrate transporter like domains"/>
    <property type="match status" value="1"/>
</dbReference>
<gene>
    <name evidence="9" type="ORF">CEW81_06915</name>
</gene>
<evidence type="ECO:0000256" key="6">
    <source>
        <dbReference type="ARBA" id="ARBA00022989"/>
    </source>
</evidence>
<keyword evidence="3" id="KW-1003">Cell membrane</keyword>
<feature type="transmembrane region" description="Helical" evidence="8">
    <location>
        <begin position="20"/>
        <end position="41"/>
    </location>
</feature>
<protein>
    <submittedName>
        <fullName evidence="9">Uncharacterized protein</fullName>
    </submittedName>
</protein>
<evidence type="ECO:0000313" key="9">
    <source>
        <dbReference type="EMBL" id="ASG62988.1"/>
    </source>
</evidence>
<keyword evidence="5 8" id="KW-0812">Transmembrane</keyword>
<dbReference type="Pfam" id="PF01306">
    <property type="entry name" value="LacY_symp"/>
    <property type="match status" value="1"/>
</dbReference>
<feature type="transmembrane region" description="Helical" evidence="8">
    <location>
        <begin position="82"/>
        <end position="101"/>
    </location>
</feature>
<evidence type="ECO:0000256" key="4">
    <source>
        <dbReference type="ARBA" id="ARBA00022519"/>
    </source>
</evidence>
<dbReference type="AlphaFoldDB" id="A0A248KH18"/>
<keyword evidence="2" id="KW-0813">Transport</keyword>
<dbReference type="InterPro" id="IPR000576">
    <property type="entry name" value="LacY/RafB_perm_fam"/>
</dbReference>
<dbReference type="InterPro" id="IPR036259">
    <property type="entry name" value="MFS_trans_sf"/>
</dbReference>
<evidence type="ECO:0000256" key="8">
    <source>
        <dbReference type="SAM" id="Phobius"/>
    </source>
</evidence>
<dbReference type="PRINTS" id="PR00174">
    <property type="entry name" value="LACYSMPORT"/>
</dbReference>
<dbReference type="GO" id="GO:0030395">
    <property type="term" value="F:lactose binding"/>
    <property type="evidence" value="ECO:0007669"/>
    <property type="project" value="TreeGrafter"/>
</dbReference>
<dbReference type="GO" id="GO:0005886">
    <property type="term" value="C:plasma membrane"/>
    <property type="evidence" value="ECO:0007669"/>
    <property type="project" value="UniProtKB-SubCell"/>
</dbReference>
<feature type="transmembrane region" description="Helical" evidence="8">
    <location>
        <begin position="107"/>
        <end position="126"/>
    </location>
</feature>
<proteinExistence type="predicted"/>
<keyword evidence="7 8" id="KW-0472">Membrane</keyword>
<name>A0A248KH18_9ENTR</name>
<keyword evidence="4" id="KW-0997">Cell inner membrane</keyword>
<dbReference type="EMBL" id="CP022114">
    <property type="protein sequence ID" value="ASG62988.1"/>
    <property type="molecule type" value="Genomic_DNA"/>
</dbReference>
<evidence type="ECO:0000256" key="2">
    <source>
        <dbReference type="ARBA" id="ARBA00022448"/>
    </source>
</evidence>
<dbReference type="PANTHER" id="PTHR23522">
    <property type="entry name" value="BLL5896 PROTEIN"/>
    <property type="match status" value="1"/>
</dbReference>
<evidence type="ECO:0000313" key="10">
    <source>
        <dbReference type="Proteomes" id="UP000197098"/>
    </source>
</evidence>
<dbReference type="GO" id="GO:0015528">
    <property type="term" value="F:lactose:proton symporter activity"/>
    <property type="evidence" value="ECO:0007669"/>
    <property type="project" value="TreeGrafter"/>
</dbReference>
<keyword evidence="6 8" id="KW-1133">Transmembrane helix</keyword>
<evidence type="ECO:0000256" key="3">
    <source>
        <dbReference type="ARBA" id="ARBA00022475"/>
    </source>
</evidence>
<dbReference type="PANTHER" id="PTHR23522:SF10">
    <property type="entry name" value="3-PHENYLPROPIONIC ACID TRANSPORTER-RELATED"/>
    <property type="match status" value="1"/>
</dbReference>
<evidence type="ECO:0000256" key="5">
    <source>
        <dbReference type="ARBA" id="ARBA00022692"/>
    </source>
</evidence>
<feature type="transmembrane region" description="Helical" evidence="8">
    <location>
        <begin position="53"/>
        <end position="73"/>
    </location>
</feature>
<evidence type="ECO:0000256" key="7">
    <source>
        <dbReference type="ARBA" id="ARBA00023136"/>
    </source>
</evidence>
<evidence type="ECO:0000256" key="1">
    <source>
        <dbReference type="ARBA" id="ARBA00004429"/>
    </source>
</evidence>
<sequence>MEWNYMVSTINKQAYIRISLCLFVFYFAWSTSWSFLAIWLADNVGLNSEKIGFVLSINALFALAMKPVCGYIMDKLGLGKHLLVIVTLASVLAAPFFIWVYQPLLGFNLIAGMLVGALYLSFAYLAGCWCLNPTPTATAAPGLLSLAACECGVRWAGR</sequence>